<sequence length="189" mass="22184">MTVLKSQVVDCPAAEVTQKIGDSWDNQNPDMSVIEEALEQGYNTERIDATLRLEAGWIDHHRHLKEGNESDNHVRGKVALAAYLDQAGYELETIENDWPVDEYMPYDETRDYVYTGASFEYRRFPGRVRPDVALPAHHIYGEVGNTPKKRLQRYLLSELDLELFLVPYTRHEVLERFEKHRYSFYHLRP</sequence>
<keyword evidence="1" id="KW-0614">Plasmid</keyword>
<proteinExistence type="predicted"/>
<dbReference type="RefSeq" id="WP_088901331.1">
    <property type="nucleotide sequence ID" value="NZ_JAJNEG010000039.1"/>
</dbReference>
<dbReference type="AlphaFoldDB" id="A0A220SX74"/>
<geneLocation type="plasmid" evidence="1">
    <name>pR1SE2</name>
</geneLocation>
<accession>A0A220SX74</accession>
<evidence type="ECO:0000313" key="1">
    <source>
        <dbReference type="EMBL" id="ASK38163.1"/>
    </source>
</evidence>
<name>A0A220SX74_9EURY</name>
<reference evidence="1" key="1">
    <citation type="submission" date="2016-09" db="EMBL/GenBank/DDBJ databases">
        <title>A plasmid goes viral.</title>
        <authorList>
            <person name="Erdmann S."/>
            <person name="Tschitschko B."/>
            <person name="Cavicchioli R."/>
        </authorList>
    </citation>
    <scope>NUCLEOTIDE SEQUENCE</scope>
    <source>
        <strain evidence="1">HLS1</strain>
        <plasmid evidence="1">pR1SE2</plasmid>
    </source>
</reference>
<organism evidence="1">
    <name type="scientific">Halorubrum lacusprofundi</name>
    <dbReference type="NCBI Taxonomy" id="2247"/>
    <lineage>
        <taxon>Archaea</taxon>
        <taxon>Methanobacteriati</taxon>
        <taxon>Methanobacteriota</taxon>
        <taxon>Stenosarchaea group</taxon>
        <taxon>Halobacteria</taxon>
        <taxon>Halobacteriales</taxon>
        <taxon>Haloferacaceae</taxon>
        <taxon>Halorubrum</taxon>
    </lineage>
</organism>
<protein>
    <submittedName>
        <fullName evidence="1">Uncharacterized protein</fullName>
    </submittedName>
</protein>
<dbReference type="EMBL" id="KX906370">
    <property type="protein sequence ID" value="ASK38163.1"/>
    <property type="molecule type" value="Genomic_DNA"/>
</dbReference>